<dbReference type="PANTHER" id="PTHR33495:SF2">
    <property type="entry name" value="ANTI-SIGMA FACTOR ANTAGONIST TM_1081-RELATED"/>
    <property type="match status" value="1"/>
</dbReference>
<reference evidence="3" key="1">
    <citation type="submission" date="2018-05" db="EMBL/GenBank/DDBJ databases">
        <authorList>
            <person name="Lanie J.A."/>
            <person name="Ng W.-L."/>
            <person name="Kazmierczak K.M."/>
            <person name="Andrzejewski T.M."/>
            <person name="Davidsen T.M."/>
            <person name="Wayne K.J."/>
            <person name="Tettelin H."/>
            <person name="Glass J.I."/>
            <person name="Rusch D."/>
            <person name="Podicherti R."/>
            <person name="Tsui H.-C.T."/>
            <person name="Winkler M.E."/>
        </authorList>
    </citation>
    <scope>NUCLEOTIDE SEQUENCE</scope>
</reference>
<dbReference type="InterPro" id="IPR003658">
    <property type="entry name" value="Anti-sigma_ant"/>
</dbReference>
<organism evidence="3">
    <name type="scientific">marine metagenome</name>
    <dbReference type="NCBI Taxonomy" id="408172"/>
    <lineage>
        <taxon>unclassified sequences</taxon>
        <taxon>metagenomes</taxon>
        <taxon>ecological metagenomes</taxon>
    </lineage>
</organism>
<evidence type="ECO:0000256" key="1">
    <source>
        <dbReference type="ARBA" id="ARBA00009013"/>
    </source>
</evidence>
<dbReference type="SUPFAM" id="SSF52091">
    <property type="entry name" value="SpoIIaa-like"/>
    <property type="match status" value="1"/>
</dbReference>
<dbReference type="AlphaFoldDB" id="A0A382S0C2"/>
<dbReference type="Pfam" id="PF01740">
    <property type="entry name" value="STAS"/>
    <property type="match status" value="1"/>
</dbReference>
<dbReference type="CDD" id="cd07043">
    <property type="entry name" value="STAS_anti-anti-sigma_factors"/>
    <property type="match status" value="1"/>
</dbReference>
<evidence type="ECO:0000259" key="2">
    <source>
        <dbReference type="PROSITE" id="PS50801"/>
    </source>
</evidence>
<evidence type="ECO:0000313" key="3">
    <source>
        <dbReference type="EMBL" id="SVD03379.1"/>
    </source>
</evidence>
<accession>A0A382S0C2</accession>
<dbReference type="PANTHER" id="PTHR33495">
    <property type="entry name" value="ANTI-SIGMA FACTOR ANTAGONIST TM_1081-RELATED-RELATED"/>
    <property type="match status" value="1"/>
</dbReference>
<name>A0A382S0C2_9ZZZZ</name>
<feature type="domain" description="STAS" evidence="2">
    <location>
        <begin position="4"/>
        <end position="116"/>
    </location>
</feature>
<dbReference type="EMBL" id="UINC01125503">
    <property type="protein sequence ID" value="SVD03379.1"/>
    <property type="molecule type" value="Genomic_DNA"/>
</dbReference>
<proteinExistence type="inferred from homology"/>
<dbReference type="Gene3D" id="3.30.750.24">
    <property type="entry name" value="STAS domain"/>
    <property type="match status" value="1"/>
</dbReference>
<dbReference type="InterPro" id="IPR036513">
    <property type="entry name" value="STAS_dom_sf"/>
</dbReference>
<comment type="similarity">
    <text evidence="1">Belongs to the anti-sigma-factor antagonist family.</text>
</comment>
<dbReference type="PROSITE" id="PS50801">
    <property type="entry name" value="STAS"/>
    <property type="match status" value="1"/>
</dbReference>
<protein>
    <recommendedName>
        <fullName evidence="2">STAS domain-containing protein</fullName>
    </recommendedName>
</protein>
<feature type="non-terminal residue" evidence="3">
    <location>
        <position position="1"/>
    </location>
</feature>
<dbReference type="GO" id="GO:0043856">
    <property type="term" value="F:anti-sigma factor antagonist activity"/>
    <property type="evidence" value="ECO:0007669"/>
    <property type="project" value="InterPro"/>
</dbReference>
<dbReference type="InterPro" id="IPR002645">
    <property type="entry name" value="STAS_dom"/>
</dbReference>
<gene>
    <name evidence="3" type="ORF">METZ01_LOCUS356233</name>
</gene>
<sequence>VSTPDVSVRKKHDIVILDIKKSMVGNVSSQLGSIVEEETAPGGQICLKFILNLEDVRVMDSTGLGVLARIYGLLLEKGGKIALLKANKNIENLLVITKLDGLFNRYQDEEEAIYGML</sequence>
<dbReference type="NCBIfam" id="TIGR00377">
    <property type="entry name" value="ant_ant_sig"/>
    <property type="match status" value="1"/>
</dbReference>